<dbReference type="AlphaFoldDB" id="A0AAW0WNJ7"/>
<organism evidence="6 7">
    <name type="scientific">Cherax quadricarinatus</name>
    <name type="common">Australian red claw crayfish</name>
    <dbReference type="NCBI Taxonomy" id="27406"/>
    <lineage>
        <taxon>Eukaryota</taxon>
        <taxon>Metazoa</taxon>
        <taxon>Ecdysozoa</taxon>
        <taxon>Arthropoda</taxon>
        <taxon>Crustacea</taxon>
        <taxon>Multicrustacea</taxon>
        <taxon>Malacostraca</taxon>
        <taxon>Eumalacostraca</taxon>
        <taxon>Eucarida</taxon>
        <taxon>Decapoda</taxon>
        <taxon>Pleocyemata</taxon>
        <taxon>Astacidea</taxon>
        <taxon>Parastacoidea</taxon>
        <taxon>Parastacidae</taxon>
        <taxon>Cherax</taxon>
    </lineage>
</organism>
<dbReference type="GO" id="GO:0005730">
    <property type="term" value="C:nucleolus"/>
    <property type="evidence" value="ECO:0007669"/>
    <property type="project" value="UniProtKB-SubCell"/>
</dbReference>
<dbReference type="GO" id="GO:0000428">
    <property type="term" value="C:DNA-directed RNA polymerase complex"/>
    <property type="evidence" value="ECO:0007669"/>
    <property type="project" value="UniProtKB-KW"/>
</dbReference>
<dbReference type="Pfam" id="PF06870">
    <property type="entry name" value="RNA_pol_I_A49"/>
    <property type="match status" value="1"/>
</dbReference>
<dbReference type="PANTHER" id="PTHR14440">
    <property type="entry name" value="DNA-DIRECTED RNA POLYMERASE I SUBUNIT RPA49"/>
    <property type="match status" value="1"/>
</dbReference>
<evidence type="ECO:0000313" key="7">
    <source>
        <dbReference type="Proteomes" id="UP001445076"/>
    </source>
</evidence>
<dbReference type="EMBL" id="JARKIK010000071">
    <property type="protein sequence ID" value="KAK8728706.1"/>
    <property type="molecule type" value="Genomic_DNA"/>
</dbReference>
<gene>
    <name evidence="6" type="ORF">OTU49_009104</name>
</gene>
<reference evidence="6 7" key="1">
    <citation type="journal article" date="2024" name="BMC Genomics">
        <title>Genome assembly of redclaw crayfish (Cherax quadricarinatus) provides insights into its immune adaptation and hypoxia tolerance.</title>
        <authorList>
            <person name="Liu Z."/>
            <person name="Zheng J."/>
            <person name="Li H."/>
            <person name="Fang K."/>
            <person name="Wang S."/>
            <person name="He J."/>
            <person name="Zhou D."/>
            <person name="Weng S."/>
            <person name="Chi M."/>
            <person name="Gu Z."/>
            <person name="He J."/>
            <person name="Li F."/>
            <person name="Wang M."/>
        </authorList>
    </citation>
    <scope>NUCLEOTIDE SEQUENCE [LARGE SCALE GENOMIC DNA]</scope>
    <source>
        <strain evidence="6">ZL_2023a</strain>
    </source>
</reference>
<evidence type="ECO:0000313" key="6">
    <source>
        <dbReference type="EMBL" id="KAK8728706.1"/>
    </source>
</evidence>
<evidence type="ECO:0000256" key="2">
    <source>
        <dbReference type="ARBA" id="ARBA00009430"/>
    </source>
</evidence>
<dbReference type="GO" id="GO:0003677">
    <property type="term" value="F:DNA binding"/>
    <property type="evidence" value="ECO:0007669"/>
    <property type="project" value="InterPro"/>
</dbReference>
<keyword evidence="3" id="KW-0240">DNA-directed RNA polymerase</keyword>
<evidence type="ECO:0000256" key="5">
    <source>
        <dbReference type="ARBA" id="ARBA00023242"/>
    </source>
</evidence>
<comment type="similarity">
    <text evidence="2">Belongs to the eukaryotic RPA49/POLR1E RNA polymerase subunit family.</text>
</comment>
<evidence type="ECO:0000256" key="3">
    <source>
        <dbReference type="ARBA" id="ARBA00022478"/>
    </source>
</evidence>
<keyword evidence="4" id="KW-0804">Transcription</keyword>
<keyword evidence="7" id="KW-1185">Reference proteome</keyword>
<proteinExistence type="inferred from homology"/>
<accession>A0AAW0WNJ7</accession>
<comment type="caution">
    <text evidence="6">The sequence shown here is derived from an EMBL/GenBank/DDBJ whole genome shotgun (WGS) entry which is preliminary data.</text>
</comment>
<keyword evidence="5" id="KW-0539">Nucleus</keyword>
<dbReference type="Proteomes" id="UP001445076">
    <property type="component" value="Unassembled WGS sequence"/>
</dbReference>
<dbReference type="InterPro" id="IPR009668">
    <property type="entry name" value="RNA_pol-assoc_fac_A49-like"/>
</dbReference>
<evidence type="ECO:0000256" key="4">
    <source>
        <dbReference type="ARBA" id="ARBA00023163"/>
    </source>
</evidence>
<protein>
    <submittedName>
        <fullName evidence="6">Uncharacterized protein</fullName>
    </submittedName>
</protein>
<comment type="subcellular location">
    <subcellularLocation>
        <location evidence="1">Nucleus</location>
        <location evidence="1">Nucleolus</location>
    </subcellularLocation>
</comment>
<evidence type="ECO:0000256" key="1">
    <source>
        <dbReference type="ARBA" id="ARBA00004604"/>
    </source>
</evidence>
<dbReference type="GO" id="GO:0006351">
    <property type="term" value="P:DNA-templated transcription"/>
    <property type="evidence" value="ECO:0007669"/>
    <property type="project" value="InterPro"/>
</dbReference>
<sequence>MSSIKDSMVAAPVFKKKKKKKCVIEDVIQRHRSRVEPIFVKFANGRPCKNAELNGILHQKASKDCRQQRRVLTLETRRLDYAGKDFGTEASQMYKKQYVFLGILNKATGKMRLVETSSFCVSPLLKPVETTNVRLSKTLNSMTNEEKQEAAASAFGTKRAQQYINRKKQYKEITQNMSEAIGQAATSAILKLSEFEEKRAETTFLSILPECNREASQLEDVYSLEAIAPDNFLLHLAAFARGILEGKDPQPKSSALFQELLESAKLEKDEENRIRLTCVAVYVEYLVNFLKLRRREIQDLKTQEKTLKGCPLKIKHYILNEYSQIHYNKRVRSTHNEDSATCCVLILSLIVMKYKLLVNTLLQSLPITRDRLNILMKVVGATYVAEKHSYVLKIPLAKFPQPHMKKKQYGKKTFGNI</sequence>
<name>A0AAW0WNJ7_CHEQU</name>